<reference evidence="6" key="1">
    <citation type="journal article" date="2019" name="Int. J. Syst. Evol. Microbiol.">
        <title>The Global Catalogue of Microorganisms (GCM) 10K type strain sequencing project: providing services to taxonomists for standard genome sequencing and annotation.</title>
        <authorList>
            <consortium name="The Broad Institute Genomics Platform"/>
            <consortium name="The Broad Institute Genome Sequencing Center for Infectious Disease"/>
            <person name="Wu L."/>
            <person name="Ma J."/>
        </authorList>
    </citation>
    <scope>NUCLEOTIDE SEQUENCE [LARGE SCALE GENOMIC DNA]</scope>
    <source>
        <strain evidence="6">JCM 18127</strain>
    </source>
</reference>
<feature type="transmembrane region" description="Helical" evidence="3">
    <location>
        <begin position="595"/>
        <end position="615"/>
    </location>
</feature>
<keyword evidence="3" id="KW-0812">Transmembrane</keyword>
<evidence type="ECO:0000313" key="5">
    <source>
        <dbReference type="EMBL" id="GAA4680543.1"/>
    </source>
</evidence>
<dbReference type="InterPro" id="IPR013491">
    <property type="entry name" value="Tape_meas_N"/>
</dbReference>
<dbReference type="Proteomes" id="UP001500621">
    <property type="component" value="Unassembled WGS sequence"/>
</dbReference>
<feature type="domain" description="Tape measure protein N-terminal" evidence="4">
    <location>
        <begin position="61"/>
        <end position="232"/>
    </location>
</feature>
<gene>
    <name evidence="5" type="ORF">GCM10023226_17140</name>
</gene>
<feature type="region of interest" description="Disordered" evidence="2">
    <location>
        <begin position="1179"/>
        <end position="1212"/>
    </location>
</feature>
<feature type="coiled-coil region" evidence="1">
    <location>
        <begin position="1084"/>
        <end position="1111"/>
    </location>
</feature>
<protein>
    <recommendedName>
        <fullName evidence="4">Tape measure protein N-terminal domain-containing protein</fullName>
    </recommendedName>
</protein>
<dbReference type="EMBL" id="BAABIM010000002">
    <property type="protein sequence ID" value="GAA4680543.1"/>
    <property type="molecule type" value="Genomic_DNA"/>
</dbReference>
<keyword evidence="6" id="KW-1185">Reference proteome</keyword>
<keyword evidence="1" id="KW-0175">Coiled coil</keyword>
<evidence type="ECO:0000259" key="4">
    <source>
        <dbReference type="Pfam" id="PF20155"/>
    </source>
</evidence>
<evidence type="ECO:0000256" key="2">
    <source>
        <dbReference type="SAM" id="MobiDB-lite"/>
    </source>
</evidence>
<organism evidence="5 6">
    <name type="scientific">Nocardioides nanhaiensis</name>
    <dbReference type="NCBI Taxonomy" id="1476871"/>
    <lineage>
        <taxon>Bacteria</taxon>
        <taxon>Bacillati</taxon>
        <taxon>Actinomycetota</taxon>
        <taxon>Actinomycetes</taxon>
        <taxon>Propionibacteriales</taxon>
        <taxon>Nocardioidaceae</taxon>
        <taxon>Nocardioides</taxon>
    </lineage>
</organism>
<evidence type="ECO:0000256" key="3">
    <source>
        <dbReference type="SAM" id="Phobius"/>
    </source>
</evidence>
<proteinExistence type="predicted"/>
<dbReference type="Pfam" id="PF20155">
    <property type="entry name" value="TMP_3"/>
    <property type="match status" value="1"/>
</dbReference>
<sequence>MKGARGVIEGELNGTLGAAGGKGGKSYGNSFAGTVGRYAKRASVIAGGIMTAKVIKGGVDRALNIDAARGKLVGLGHDAASVDRIMTSALASVKGTAYGLDAAATTAAGAVAAGVRPGQELTKYLTTAADAATIAGVSMNEMGSIMNKVETSQRAYTAELNQLADRGIPIYQWLQKEYGVSATALREMVAAGKVDSATFKRVIDQNIGGAAQASGDTMRGMAANVGAALSRMGASVVSGAFPAVKNGLAGVITGVDAITPRVTAMATAAGAAFMGTVVPAVSAAWTWFTAYLWPAISEGASVIGGALGPAVAGIRDALGALDGDGGSAAAAIGTTLAGAIRTAADVIATVITVTGQVVELFVRWHKVTVPLAATVLSMVAAYKTYQAVMRGVIAVKKSYAATVATVRAAQQAYALGTYGMAAGQKGLMATTANLAGRLRTGVAAMGSWVATQGRAIAMNARWQVMMAKQSLGNFISSMRTGIAVMRLWIVEQAKAAAAAVASAARSTAAWVAHTASMVASKAAAIAFAAGQAIVRGAVIAATAAQWALNAALTANPIGIVVVAVAALVAGIVLLWNKNEGFRRAVTAAWNGIKSIVSAAAKAVGAAVTGLLNIVVRFAKFTPLGMIVRNWNAIMGFFGSIPGRVKGAFSAAGTWLRKAGASVIAGLLAGLVGAWRTVSSWVGGIGGKIIGALSSAGSWLVNAGRATMTGLRNGISGAWSTVTSWLSGIPGKVKGALSGAGSWLISAGADVIRGFTSGIRSMAGSIVSTIKTYVTDKLPGVVKKALGIASPSKVFRRLGRWLPIGLAVGIRSTASAATKALKAVTDRIAKASESAVKREANRIYRARQRAGAKITKTEATRLAKASRAARAQQAKAARLLVRDQDRRTKSIWKGRPAGAATDRLLRNINSNGGFRRGARIQTATIADFARAREVLTTRLKKAQDRLANAVALRDDFKRSVVENVRSYTSLMNAEGKVNVYGFLQKVTSADIVASMRDRLAVVQKFTTDMATLLRSGLNQQTYRELVEAGPEAASDYAAALVAGGSTAVAEVNGLNAQINAAANTLGTSSSSTLFQAGVNAAQGLVKGIESQINRINKAAKRVANQLARAIKKALGIRSPSRVLALIGRWVPAGLAVGMGAASRVRQVTAAGAALAADAAAGVRSRLGDVERASTAVSNALTFTDDGPTPSLPDVRPPWGGDGPGASGGGAYGGPRVVVEQTIHNPQAEPTSKTVDAAARTLGMVGAL</sequence>
<dbReference type="NCBIfam" id="TIGR02675">
    <property type="entry name" value="tape_meas_nterm"/>
    <property type="match status" value="1"/>
</dbReference>
<name>A0ABP8W3Q8_9ACTN</name>
<accession>A0ABP8W3Q8</accession>
<keyword evidence="3" id="KW-1133">Transmembrane helix</keyword>
<feature type="coiled-coil region" evidence="1">
    <location>
        <begin position="924"/>
        <end position="958"/>
    </location>
</feature>
<keyword evidence="3" id="KW-0472">Membrane</keyword>
<evidence type="ECO:0000256" key="1">
    <source>
        <dbReference type="SAM" id="Coils"/>
    </source>
</evidence>
<evidence type="ECO:0000313" key="6">
    <source>
        <dbReference type="Proteomes" id="UP001500621"/>
    </source>
</evidence>
<comment type="caution">
    <text evidence="5">The sequence shown here is derived from an EMBL/GenBank/DDBJ whole genome shotgun (WGS) entry which is preliminary data.</text>
</comment>
<feature type="transmembrane region" description="Helical" evidence="3">
    <location>
        <begin position="554"/>
        <end position="575"/>
    </location>
</feature>
<feature type="compositionally biased region" description="Gly residues" evidence="2">
    <location>
        <begin position="1198"/>
        <end position="1211"/>
    </location>
</feature>